<reference evidence="3 4" key="1">
    <citation type="journal article" date="2017" name="Genome Biol. Evol.">
        <title>Phytophthora megakarya and P. palmivora, closely related causal agents of cacao black pod rot, underwent increases in genome sizes and gene numbers by different mechanisms.</title>
        <authorList>
            <person name="Ali S.S."/>
            <person name="Shao J."/>
            <person name="Lary D.J."/>
            <person name="Kronmiller B."/>
            <person name="Shen D."/>
            <person name="Strem M.D."/>
            <person name="Amoako-Attah I."/>
            <person name="Akrofi A.Y."/>
            <person name="Begoude B.A."/>
            <person name="Ten Hoopen G.M."/>
            <person name="Coulibaly K."/>
            <person name="Kebe B.I."/>
            <person name="Melnick R.L."/>
            <person name="Guiltinan M.J."/>
            <person name="Tyler B.M."/>
            <person name="Meinhardt L.W."/>
            <person name="Bailey B.A."/>
        </authorList>
    </citation>
    <scope>NUCLEOTIDE SEQUENCE [LARGE SCALE GENOMIC DNA]</scope>
    <source>
        <strain evidence="4">sbr112.9</strain>
    </source>
</reference>
<organism evidence="3 4">
    <name type="scientific">Phytophthora palmivora</name>
    <dbReference type="NCBI Taxonomy" id="4796"/>
    <lineage>
        <taxon>Eukaryota</taxon>
        <taxon>Sar</taxon>
        <taxon>Stramenopiles</taxon>
        <taxon>Oomycota</taxon>
        <taxon>Peronosporomycetes</taxon>
        <taxon>Peronosporales</taxon>
        <taxon>Peronosporaceae</taxon>
        <taxon>Phytophthora</taxon>
    </lineage>
</organism>
<accession>A0A2P4Y405</accession>
<dbReference type="PANTHER" id="PTHR12563:SF17">
    <property type="entry name" value="DIHYDROXYACETONE PHOSPHATE ACYLTRANSFERASE"/>
    <property type="match status" value="1"/>
</dbReference>
<evidence type="ECO:0000313" key="3">
    <source>
        <dbReference type="EMBL" id="POM72429.1"/>
    </source>
</evidence>
<dbReference type="GO" id="GO:0019432">
    <property type="term" value="P:triglyceride biosynthetic process"/>
    <property type="evidence" value="ECO:0007669"/>
    <property type="project" value="TreeGrafter"/>
</dbReference>
<dbReference type="Proteomes" id="UP000237271">
    <property type="component" value="Unassembled WGS sequence"/>
</dbReference>
<proteinExistence type="predicted"/>
<keyword evidence="1" id="KW-0175">Coiled coil</keyword>
<evidence type="ECO:0000256" key="1">
    <source>
        <dbReference type="SAM" id="Coils"/>
    </source>
</evidence>
<dbReference type="GO" id="GO:0006072">
    <property type="term" value="P:glycerol-3-phosphate metabolic process"/>
    <property type="evidence" value="ECO:0007669"/>
    <property type="project" value="TreeGrafter"/>
</dbReference>
<keyword evidence="3" id="KW-0012">Acyltransferase</keyword>
<keyword evidence="3" id="KW-0808">Transferase</keyword>
<dbReference type="GO" id="GO:0008654">
    <property type="term" value="P:phospholipid biosynthetic process"/>
    <property type="evidence" value="ECO:0007669"/>
    <property type="project" value="TreeGrafter"/>
</dbReference>
<feature type="compositionally biased region" description="Basic residues" evidence="2">
    <location>
        <begin position="1"/>
        <end position="10"/>
    </location>
</feature>
<feature type="coiled-coil region" evidence="1">
    <location>
        <begin position="41"/>
        <end position="68"/>
    </location>
</feature>
<feature type="region of interest" description="Disordered" evidence="2">
    <location>
        <begin position="1"/>
        <end position="22"/>
    </location>
</feature>
<feature type="non-terminal residue" evidence="3">
    <location>
        <position position="358"/>
    </location>
</feature>
<dbReference type="PANTHER" id="PTHR12563">
    <property type="entry name" value="GLYCEROL-3-PHOSPHATE ACYLTRANSFERASE"/>
    <property type="match status" value="1"/>
</dbReference>
<dbReference type="GO" id="GO:0006631">
    <property type="term" value="P:fatty acid metabolic process"/>
    <property type="evidence" value="ECO:0007669"/>
    <property type="project" value="TreeGrafter"/>
</dbReference>
<dbReference type="OrthoDB" id="10255570at2759"/>
<gene>
    <name evidence="3" type="ORF">PHPALM_10853</name>
</gene>
<dbReference type="GO" id="GO:0031966">
    <property type="term" value="C:mitochondrial membrane"/>
    <property type="evidence" value="ECO:0007669"/>
    <property type="project" value="TreeGrafter"/>
</dbReference>
<dbReference type="EMBL" id="NCKW01005804">
    <property type="protein sequence ID" value="POM72429.1"/>
    <property type="molecule type" value="Genomic_DNA"/>
</dbReference>
<evidence type="ECO:0000256" key="2">
    <source>
        <dbReference type="SAM" id="MobiDB-lite"/>
    </source>
</evidence>
<protein>
    <submittedName>
        <fullName evidence="3">Glycerol-3-phosphate acyltransferase</fullName>
    </submittedName>
</protein>
<sequence>MLKPMGKKHLRRDEWRAPSGASSGVKLPAHLRPLLVPNGAALRLQLRYQKYQEKVRTLLKKADASQQQEHAAKAGRVVTTSSMALAVAIQARKEDESTAEQTKSKTPLHLKHEISLDKWSSKEQDWTLTKQTEAEALQAEIHEVETMLEWQDGESGRQHGFVNVMEPSWLLSSIKQRCADTASSLMMQSSTKPQPSLALQLADVRLAVLDLLFICRSGVGVNLLGRAPSSVDTHHRNLVMRVKEAMTFKHDTELTETELKRVTGIFESLKSDMFMPAVRCLGWLLTKTWRLLFHGLHVDLESLHHVRRVLESSEGDVSVVFAPTHKSHLDYLIISYLCFAYGIPLPRIAAGNNLDLPV</sequence>
<keyword evidence="4" id="KW-1185">Reference proteome</keyword>
<evidence type="ECO:0000313" key="4">
    <source>
        <dbReference type="Proteomes" id="UP000237271"/>
    </source>
</evidence>
<name>A0A2P4Y405_9STRA</name>
<dbReference type="GO" id="GO:0004366">
    <property type="term" value="F:glycerol-3-phosphate O-acyltransferase activity"/>
    <property type="evidence" value="ECO:0007669"/>
    <property type="project" value="TreeGrafter"/>
</dbReference>
<comment type="caution">
    <text evidence="3">The sequence shown here is derived from an EMBL/GenBank/DDBJ whole genome shotgun (WGS) entry which is preliminary data.</text>
</comment>
<dbReference type="AlphaFoldDB" id="A0A2P4Y405"/>
<dbReference type="InterPro" id="IPR022284">
    <property type="entry name" value="GPAT/DHAPAT"/>
</dbReference>